<feature type="domain" description="ABM" evidence="1">
    <location>
        <begin position="5"/>
        <end position="94"/>
    </location>
</feature>
<comment type="caution">
    <text evidence="2">The sequence shown here is derived from an EMBL/GenBank/DDBJ whole genome shotgun (WGS) entry which is preliminary data.</text>
</comment>
<evidence type="ECO:0000313" key="2">
    <source>
        <dbReference type="EMBL" id="MEJ1090380.1"/>
    </source>
</evidence>
<dbReference type="InterPro" id="IPR050744">
    <property type="entry name" value="AI-2_Isomerase_LsrG"/>
</dbReference>
<dbReference type="Proteomes" id="UP001366085">
    <property type="component" value="Unassembled WGS sequence"/>
</dbReference>
<organism evidence="2 3">
    <name type="scientific">Microbacterium istanbulense</name>
    <dbReference type="NCBI Taxonomy" id="3122049"/>
    <lineage>
        <taxon>Bacteria</taxon>
        <taxon>Bacillati</taxon>
        <taxon>Actinomycetota</taxon>
        <taxon>Actinomycetes</taxon>
        <taxon>Micrococcales</taxon>
        <taxon>Microbacteriaceae</taxon>
        <taxon>Microbacterium</taxon>
    </lineage>
</organism>
<sequence length="98" mass="10781">MTAPTILHATFTAIPGQGDRVAALLAEFAEGVRAEPGNVVFDATRLVDDPDRFFVYEVYRDEEAFQAHLAAPAGVPFNAALQELIVEPHSQLTFLRRI</sequence>
<keyword evidence="2" id="KW-0503">Monooxygenase</keyword>
<evidence type="ECO:0000259" key="1">
    <source>
        <dbReference type="PROSITE" id="PS51725"/>
    </source>
</evidence>
<dbReference type="PANTHER" id="PTHR33336:SF3">
    <property type="entry name" value="ABM DOMAIN-CONTAINING PROTEIN"/>
    <property type="match status" value="1"/>
</dbReference>
<accession>A0ABU8LGB3</accession>
<dbReference type="EC" id="1.-.-.-" evidence="2"/>
<dbReference type="PANTHER" id="PTHR33336">
    <property type="entry name" value="QUINOL MONOOXYGENASE YGIN-RELATED"/>
    <property type="match status" value="1"/>
</dbReference>
<dbReference type="InterPro" id="IPR011008">
    <property type="entry name" value="Dimeric_a/b-barrel"/>
</dbReference>
<protein>
    <submittedName>
        <fullName evidence="2">Quinol monooxygenase</fullName>
        <ecNumber evidence="2">1.-.-.-</ecNumber>
    </submittedName>
</protein>
<evidence type="ECO:0000313" key="3">
    <source>
        <dbReference type="Proteomes" id="UP001366085"/>
    </source>
</evidence>
<dbReference type="Gene3D" id="3.30.70.100">
    <property type="match status" value="1"/>
</dbReference>
<proteinExistence type="predicted"/>
<dbReference type="RefSeq" id="WP_337316692.1">
    <property type="nucleotide sequence ID" value="NZ_JBBDGN010000001.1"/>
</dbReference>
<name>A0ABU8LGB3_9MICO</name>
<dbReference type="SUPFAM" id="SSF54909">
    <property type="entry name" value="Dimeric alpha+beta barrel"/>
    <property type="match status" value="1"/>
</dbReference>
<dbReference type="PROSITE" id="PS51725">
    <property type="entry name" value="ABM"/>
    <property type="match status" value="1"/>
</dbReference>
<reference evidence="2 3" key="1">
    <citation type="submission" date="2024-02" db="EMBL/GenBank/DDBJ databases">
        <authorList>
            <person name="Saticioglu I.B."/>
        </authorList>
    </citation>
    <scope>NUCLEOTIDE SEQUENCE [LARGE SCALE GENOMIC DNA]</scope>
    <source>
        <strain evidence="2 3">Mu-43</strain>
    </source>
</reference>
<dbReference type="EMBL" id="JBBDGN010000001">
    <property type="protein sequence ID" value="MEJ1090380.1"/>
    <property type="molecule type" value="Genomic_DNA"/>
</dbReference>
<dbReference type="Pfam" id="PF03992">
    <property type="entry name" value="ABM"/>
    <property type="match status" value="1"/>
</dbReference>
<dbReference type="InterPro" id="IPR007138">
    <property type="entry name" value="ABM_dom"/>
</dbReference>
<keyword evidence="3" id="KW-1185">Reference proteome</keyword>
<keyword evidence="2" id="KW-0560">Oxidoreductase</keyword>
<gene>
    <name evidence="2" type="ORF">WDU93_01645</name>
</gene>
<dbReference type="GO" id="GO:0004497">
    <property type="term" value="F:monooxygenase activity"/>
    <property type="evidence" value="ECO:0007669"/>
    <property type="project" value="UniProtKB-KW"/>
</dbReference>